<evidence type="ECO:0000313" key="2">
    <source>
        <dbReference type="EMBL" id="KAL0059132.1"/>
    </source>
</evidence>
<comment type="caution">
    <text evidence="2">The sequence shown here is derived from an EMBL/GenBank/DDBJ whole genome shotgun (WGS) entry which is preliminary data.</text>
</comment>
<gene>
    <name evidence="2" type="ORF">AAF712_014152</name>
</gene>
<sequence>MRLGTLLFILSASSALALATPLKRDVLAIPNSFTTLEKKATAGTRVAAAFSPTGDDEESDPESETAIPKLCLTLREQRILLLILPRE</sequence>
<proteinExistence type="predicted"/>
<protein>
    <submittedName>
        <fullName evidence="2">Uncharacterized protein</fullName>
    </submittedName>
</protein>
<organism evidence="2 3">
    <name type="scientific">Marasmius tenuissimus</name>
    <dbReference type="NCBI Taxonomy" id="585030"/>
    <lineage>
        <taxon>Eukaryota</taxon>
        <taxon>Fungi</taxon>
        <taxon>Dikarya</taxon>
        <taxon>Basidiomycota</taxon>
        <taxon>Agaricomycotina</taxon>
        <taxon>Agaricomycetes</taxon>
        <taxon>Agaricomycetidae</taxon>
        <taxon>Agaricales</taxon>
        <taxon>Marasmiineae</taxon>
        <taxon>Marasmiaceae</taxon>
        <taxon>Marasmius</taxon>
    </lineage>
</organism>
<dbReference type="Proteomes" id="UP001437256">
    <property type="component" value="Unassembled WGS sequence"/>
</dbReference>
<keyword evidence="1" id="KW-0732">Signal</keyword>
<evidence type="ECO:0000256" key="1">
    <source>
        <dbReference type="SAM" id="SignalP"/>
    </source>
</evidence>
<reference evidence="2 3" key="1">
    <citation type="submission" date="2024-05" db="EMBL/GenBank/DDBJ databases">
        <title>A draft genome resource for the thread blight pathogen Marasmius tenuissimus strain MS-2.</title>
        <authorList>
            <person name="Yulfo-Soto G.E."/>
            <person name="Baruah I.K."/>
            <person name="Amoako-Attah I."/>
            <person name="Bukari Y."/>
            <person name="Meinhardt L.W."/>
            <person name="Bailey B.A."/>
            <person name="Cohen S.P."/>
        </authorList>
    </citation>
    <scope>NUCLEOTIDE SEQUENCE [LARGE SCALE GENOMIC DNA]</scope>
    <source>
        <strain evidence="2 3">MS-2</strain>
    </source>
</reference>
<feature type="signal peptide" evidence="1">
    <location>
        <begin position="1"/>
        <end position="19"/>
    </location>
</feature>
<feature type="chain" id="PRO_5047522354" evidence="1">
    <location>
        <begin position="20"/>
        <end position="87"/>
    </location>
</feature>
<accession>A0ABR2ZBT3</accession>
<name>A0ABR2ZBT3_9AGAR</name>
<keyword evidence="3" id="KW-1185">Reference proteome</keyword>
<dbReference type="EMBL" id="JBBXMP010000247">
    <property type="protein sequence ID" value="KAL0059132.1"/>
    <property type="molecule type" value="Genomic_DNA"/>
</dbReference>
<evidence type="ECO:0000313" key="3">
    <source>
        <dbReference type="Proteomes" id="UP001437256"/>
    </source>
</evidence>